<sequence>MILMISRQFLVEFPSLENLKLSSIGIERIWPEQRLSMASYGQIIKSLSLEGCNHLKFLFSSSMVKSFVQLQHLELCNCESMEWVIDTKRNGRRRKMSFTNLFFLQHKDLPKLTIFGTSLFTKPWKLLLGELYFRILILGSSNCERMLTDGDFFFWSLKCTKSPKTTVDRRRG</sequence>
<dbReference type="Proteomes" id="UP001164539">
    <property type="component" value="Chromosome 12"/>
</dbReference>
<accession>A0ACC1X0N7</accession>
<name>A0ACC1X0N7_MELAZ</name>
<comment type="caution">
    <text evidence="1">The sequence shown here is derived from an EMBL/GenBank/DDBJ whole genome shotgun (WGS) entry which is preliminary data.</text>
</comment>
<evidence type="ECO:0000313" key="1">
    <source>
        <dbReference type="EMBL" id="KAJ4704814.1"/>
    </source>
</evidence>
<keyword evidence="2" id="KW-1185">Reference proteome</keyword>
<organism evidence="1 2">
    <name type="scientific">Melia azedarach</name>
    <name type="common">Chinaberry tree</name>
    <dbReference type="NCBI Taxonomy" id="155640"/>
    <lineage>
        <taxon>Eukaryota</taxon>
        <taxon>Viridiplantae</taxon>
        <taxon>Streptophyta</taxon>
        <taxon>Embryophyta</taxon>
        <taxon>Tracheophyta</taxon>
        <taxon>Spermatophyta</taxon>
        <taxon>Magnoliopsida</taxon>
        <taxon>eudicotyledons</taxon>
        <taxon>Gunneridae</taxon>
        <taxon>Pentapetalae</taxon>
        <taxon>rosids</taxon>
        <taxon>malvids</taxon>
        <taxon>Sapindales</taxon>
        <taxon>Meliaceae</taxon>
        <taxon>Melia</taxon>
    </lineage>
</organism>
<reference evidence="1 2" key="1">
    <citation type="journal article" date="2023" name="Science">
        <title>Complex scaffold remodeling in plant triterpene biosynthesis.</title>
        <authorList>
            <person name="De La Pena R."/>
            <person name="Hodgson H."/>
            <person name="Liu J.C."/>
            <person name="Stephenson M.J."/>
            <person name="Martin A.C."/>
            <person name="Owen C."/>
            <person name="Harkess A."/>
            <person name="Leebens-Mack J."/>
            <person name="Jimenez L.E."/>
            <person name="Osbourn A."/>
            <person name="Sattely E.S."/>
        </authorList>
    </citation>
    <scope>NUCLEOTIDE SEQUENCE [LARGE SCALE GENOMIC DNA]</scope>
    <source>
        <strain evidence="2">cv. JPN11</strain>
        <tissue evidence="1">Leaf</tissue>
    </source>
</reference>
<protein>
    <submittedName>
        <fullName evidence="1">Disease resistance protein</fullName>
    </submittedName>
</protein>
<evidence type="ECO:0000313" key="2">
    <source>
        <dbReference type="Proteomes" id="UP001164539"/>
    </source>
</evidence>
<gene>
    <name evidence="1" type="ORF">OWV82_021668</name>
</gene>
<proteinExistence type="predicted"/>
<dbReference type="EMBL" id="CM051405">
    <property type="protein sequence ID" value="KAJ4704814.1"/>
    <property type="molecule type" value="Genomic_DNA"/>
</dbReference>